<dbReference type="Pfam" id="PF07731">
    <property type="entry name" value="Cu-oxidase_2"/>
    <property type="match status" value="1"/>
</dbReference>
<dbReference type="PROSITE" id="PS00080">
    <property type="entry name" value="MULTICOPPER_OXIDASE2"/>
    <property type="match status" value="1"/>
</dbReference>
<evidence type="ECO:0000256" key="2">
    <source>
        <dbReference type="ARBA" id="ARBA00004732"/>
    </source>
</evidence>
<dbReference type="OrthoDB" id="2121828at2759"/>
<accession>A0A0D9NQ24</accession>
<dbReference type="GO" id="GO:0005507">
    <property type="term" value="F:copper ion binding"/>
    <property type="evidence" value="ECO:0007669"/>
    <property type="project" value="InterPro"/>
</dbReference>
<organism evidence="16 17">
    <name type="scientific">Metarhizium anisopliae BRIP 53293</name>
    <dbReference type="NCBI Taxonomy" id="1291518"/>
    <lineage>
        <taxon>Eukaryota</taxon>
        <taxon>Fungi</taxon>
        <taxon>Dikarya</taxon>
        <taxon>Ascomycota</taxon>
        <taxon>Pezizomycotina</taxon>
        <taxon>Sordariomycetes</taxon>
        <taxon>Hypocreomycetidae</taxon>
        <taxon>Hypocreales</taxon>
        <taxon>Clavicipitaceae</taxon>
        <taxon>Metarhizium</taxon>
    </lineage>
</organism>
<evidence type="ECO:0000256" key="10">
    <source>
        <dbReference type="ARBA" id="ARBA00030989"/>
    </source>
</evidence>
<evidence type="ECO:0000259" key="14">
    <source>
        <dbReference type="Pfam" id="PF07731"/>
    </source>
</evidence>
<dbReference type="InterPro" id="IPR017762">
    <property type="entry name" value="Multicopper_oxidase_fun"/>
</dbReference>
<dbReference type="EMBL" id="KE384747">
    <property type="protein sequence ID" value="KJK76044.1"/>
    <property type="molecule type" value="Genomic_DNA"/>
</dbReference>
<dbReference type="Pfam" id="PF00394">
    <property type="entry name" value="Cu-oxidase"/>
    <property type="match status" value="1"/>
</dbReference>
<dbReference type="InterPro" id="IPR001117">
    <property type="entry name" value="Cu-oxidase_2nd"/>
</dbReference>
<dbReference type="SUPFAM" id="SSF49503">
    <property type="entry name" value="Cupredoxins"/>
    <property type="match status" value="3"/>
</dbReference>
<comment type="pathway">
    <text evidence="2">Pigment biosynthesis.</text>
</comment>
<keyword evidence="5" id="KW-0479">Metal-binding</keyword>
<dbReference type="InterPro" id="IPR045087">
    <property type="entry name" value="Cu-oxidase_fam"/>
</dbReference>
<evidence type="ECO:0000259" key="15">
    <source>
        <dbReference type="Pfam" id="PF07732"/>
    </source>
</evidence>
<evidence type="ECO:0000256" key="12">
    <source>
        <dbReference type="SAM" id="SignalP"/>
    </source>
</evidence>
<dbReference type="Pfam" id="PF07732">
    <property type="entry name" value="Cu-oxidase_3"/>
    <property type="match status" value="1"/>
</dbReference>
<dbReference type="PANTHER" id="PTHR11709:SF394">
    <property type="entry name" value="FI03373P-RELATED"/>
    <property type="match status" value="1"/>
</dbReference>
<evidence type="ECO:0000256" key="1">
    <source>
        <dbReference type="ARBA" id="ARBA00004241"/>
    </source>
</evidence>
<name>A0A0D9NQ24_METAN</name>
<comment type="function">
    <text evidence="11">Laccase; part of the Pks1 gene cluster that mediates the biosynthesis of an anthraquinone derivative pigment that contributes to conidial pigmentation that provides protection from UV radiation, heat and cold stress. The polyketide synthase Pks1 produces 1-acetyl-2,4,6,8-tetrahydroxy-9,10-anthraquinone though condensation of acetyl-CoA with malonyl-CoA. The dehydratase EthD and the laccase Mlac1 further convert the anthraquinone derivative into the final conidial pigment.</text>
</comment>
<feature type="domain" description="Plastocyanin-like" evidence="15">
    <location>
        <begin position="37"/>
        <end position="152"/>
    </location>
</feature>
<keyword evidence="6 12" id="KW-0732">Signal</keyword>
<dbReference type="InterPro" id="IPR035666">
    <property type="entry name" value="MCO_CuRO_3"/>
</dbReference>
<feature type="domain" description="Plastocyanin-like" evidence="14">
    <location>
        <begin position="430"/>
        <end position="564"/>
    </location>
</feature>
<feature type="chain" id="PRO_5002341913" description="Laccase 1" evidence="12">
    <location>
        <begin position="20"/>
        <end position="632"/>
    </location>
</feature>
<proteinExistence type="inferred from homology"/>
<evidence type="ECO:0000256" key="5">
    <source>
        <dbReference type="ARBA" id="ARBA00022723"/>
    </source>
</evidence>
<evidence type="ECO:0000256" key="8">
    <source>
        <dbReference type="ARBA" id="ARBA00023008"/>
    </source>
</evidence>
<evidence type="ECO:0000256" key="3">
    <source>
        <dbReference type="ARBA" id="ARBA00010609"/>
    </source>
</evidence>
<dbReference type="AlphaFoldDB" id="A0A0D9NQ24"/>
<keyword evidence="7" id="KW-0560">Oxidoreductase</keyword>
<dbReference type="InterPro" id="IPR008972">
    <property type="entry name" value="Cupredoxin"/>
</dbReference>
<evidence type="ECO:0000256" key="4">
    <source>
        <dbReference type="ARBA" id="ARBA00015790"/>
    </source>
</evidence>
<evidence type="ECO:0000313" key="16">
    <source>
        <dbReference type="EMBL" id="KJK76044.1"/>
    </source>
</evidence>
<protein>
    <recommendedName>
        <fullName evidence="4">Laccase 1</fullName>
    </recommendedName>
    <alternativeName>
        <fullName evidence="10">Conidial pigment biosynthesis oxidase Mlac1</fullName>
    </alternativeName>
</protein>
<dbReference type="GO" id="GO:0016491">
    <property type="term" value="F:oxidoreductase activity"/>
    <property type="evidence" value="ECO:0007669"/>
    <property type="project" value="UniProtKB-KW"/>
</dbReference>
<dbReference type="InterPro" id="IPR033138">
    <property type="entry name" value="Cu_oxidase_CS"/>
</dbReference>
<feature type="domain" description="Plastocyanin-like" evidence="13">
    <location>
        <begin position="163"/>
        <end position="319"/>
    </location>
</feature>
<evidence type="ECO:0000256" key="6">
    <source>
        <dbReference type="ARBA" id="ARBA00022729"/>
    </source>
</evidence>
<reference evidence="17" key="1">
    <citation type="journal article" date="2014" name="BMC Genomics">
        <title>The genome sequence of the biocontrol fungus Metarhizium anisopliae and comparative genomics of Metarhizium species.</title>
        <authorList>
            <person name="Pattemore J.A."/>
            <person name="Hane J.K."/>
            <person name="Williams A.H."/>
            <person name="Wilson B.A."/>
            <person name="Stodart B.J."/>
            <person name="Ash G.J."/>
        </authorList>
    </citation>
    <scope>NUCLEOTIDE SEQUENCE [LARGE SCALE GENOMIC DNA]</scope>
    <source>
        <strain evidence="17">BRIP 53293</strain>
    </source>
</reference>
<evidence type="ECO:0000256" key="9">
    <source>
        <dbReference type="ARBA" id="ARBA00023180"/>
    </source>
</evidence>
<dbReference type="Gene3D" id="2.60.40.420">
    <property type="entry name" value="Cupredoxins - blue copper proteins"/>
    <property type="match status" value="3"/>
</dbReference>
<dbReference type="InterPro" id="IPR011707">
    <property type="entry name" value="Cu-oxidase-like_N"/>
</dbReference>
<dbReference type="PANTHER" id="PTHR11709">
    <property type="entry name" value="MULTI-COPPER OXIDASE"/>
    <property type="match status" value="1"/>
</dbReference>
<dbReference type="CDD" id="cd13895">
    <property type="entry name" value="CuRO_3_AAO_like_2"/>
    <property type="match status" value="1"/>
</dbReference>
<evidence type="ECO:0000259" key="13">
    <source>
        <dbReference type="Pfam" id="PF00394"/>
    </source>
</evidence>
<dbReference type="Proteomes" id="UP000054544">
    <property type="component" value="Unassembled WGS sequence"/>
</dbReference>
<comment type="similarity">
    <text evidence="3">Belongs to the multicopper oxidase family.</text>
</comment>
<keyword evidence="8" id="KW-0186">Copper</keyword>
<evidence type="ECO:0000256" key="11">
    <source>
        <dbReference type="ARBA" id="ARBA00045661"/>
    </source>
</evidence>
<evidence type="ECO:0000313" key="17">
    <source>
        <dbReference type="Proteomes" id="UP000054544"/>
    </source>
</evidence>
<comment type="subcellular location">
    <subcellularLocation>
        <location evidence="1">Cell surface</location>
    </subcellularLocation>
</comment>
<dbReference type="STRING" id="1291518.A0A0D9NQ24"/>
<dbReference type="NCBIfam" id="TIGR03390">
    <property type="entry name" value="ascorbOXfungal"/>
    <property type="match status" value="1"/>
</dbReference>
<feature type="signal peptide" evidence="12">
    <location>
        <begin position="1"/>
        <end position="19"/>
    </location>
</feature>
<evidence type="ECO:0000256" key="7">
    <source>
        <dbReference type="ARBA" id="ARBA00023002"/>
    </source>
</evidence>
<sequence>MAWTKILAILLYHSVSVIGIQHHTHDESFTPDAVLTVTRQNISIAGVNKFATLVNDSIPGPALHLPENEVFWVRVYNNIQDDNLTMHWHGLTQGAYPFSDGTPQASQWPIPPNHFFDYELQSPNGSAGTYMYHSHVGFQASTAAGPLIILDPLAAPYKTDGERIILLQELFNKTDQEILAGLESTPVHSTGDPNTWLINGKGISDYGITDPVSANLDVTEVEPGLTYRFRCVAATSTSLAMFGFEDHAELDVIAADGGYTMPSRVQQVQIGSGQRYDLLFRAKTCDELRQLGKLDYYIQVERREDTNITSYGLLRYKNSCGPDSQFASRVSTSTNPTQPPVHLPQTIQGYLDYALKPLRNDTGFPPADQVTRLVIINVQQVKRGYQLWTLSNNTWTEDAADPLPHTTSYEPYLVALYKNQTQYLPDYNASLRNGGLDPRTRTYPAKIREVIEIVFQNLGSVDYNGTSNGSLDVHPWHAHGSHYWDIGGGDGAWSPARAEAQLAGSIPVRRDTTMLYRYNETTDAGAGSGWRAWRLRIDQPGVWMVHCHFLQHMIGGMQTVWVHGDASDILGVGQPDCAGIFDVWGRCLRQQQPCPSRFAFSRARIDECHGWVESVGDFIHGAAWNSATVMAN</sequence>
<keyword evidence="9" id="KW-0325">Glycoprotein</keyword>
<keyword evidence="17" id="KW-1185">Reference proteome</keyword>
<dbReference type="InterPro" id="IPR002355">
    <property type="entry name" value="Cu_oxidase_Cu_BS"/>
</dbReference>
<dbReference type="GO" id="GO:0009986">
    <property type="term" value="C:cell surface"/>
    <property type="evidence" value="ECO:0007669"/>
    <property type="project" value="UniProtKB-SubCell"/>
</dbReference>
<dbReference type="PROSITE" id="PS00079">
    <property type="entry name" value="MULTICOPPER_OXIDASE1"/>
    <property type="match status" value="1"/>
</dbReference>
<dbReference type="InterPro" id="IPR011706">
    <property type="entry name" value="Cu-oxidase_C"/>
</dbReference>
<gene>
    <name evidence="16" type="ORF">H634G_08449</name>
</gene>